<protein>
    <submittedName>
        <fullName evidence="2">Uncharacterized protein</fullName>
    </submittedName>
</protein>
<accession>A0A5B7EL44</accession>
<organism evidence="2 3">
    <name type="scientific">Portunus trituberculatus</name>
    <name type="common">Swimming crab</name>
    <name type="synonym">Neptunus trituberculatus</name>
    <dbReference type="NCBI Taxonomy" id="210409"/>
    <lineage>
        <taxon>Eukaryota</taxon>
        <taxon>Metazoa</taxon>
        <taxon>Ecdysozoa</taxon>
        <taxon>Arthropoda</taxon>
        <taxon>Crustacea</taxon>
        <taxon>Multicrustacea</taxon>
        <taxon>Malacostraca</taxon>
        <taxon>Eumalacostraca</taxon>
        <taxon>Eucarida</taxon>
        <taxon>Decapoda</taxon>
        <taxon>Pleocyemata</taxon>
        <taxon>Brachyura</taxon>
        <taxon>Eubrachyura</taxon>
        <taxon>Portunoidea</taxon>
        <taxon>Portunidae</taxon>
        <taxon>Portuninae</taxon>
        <taxon>Portunus</taxon>
    </lineage>
</organism>
<gene>
    <name evidence="2" type="ORF">E2C01_028609</name>
</gene>
<keyword evidence="3" id="KW-1185">Reference proteome</keyword>
<dbReference type="EMBL" id="VSRR010003218">
    <property type="protein sequence ID" value="MPC35191.1"/>
    <property type="molecule type" value="Genomic_DNA"/>
</dbReference>
<feature type="region of interest" description="Disordered" evidence="1">
    <location>
        <begin position="1"/>
        <end position="59"/>
    </location>
</feature>
<reference evidence="2 3" key="1">
    <citation type="submission" date="2019-05" db="EMBL/GenBank/DDBJ databases">
        <title>Another draft genome of Portunus trituberculatus and its Hox gene families provides insights of decapod evolution.</title>
        <authorList>
            <person name="Jeong J.-H."/>
            <person name="Song I."/>
            <person name="Kim S."/>
            <person name="Choi T."/>
            <person name="Kim D."/>
            <person name="Ryu S."/>
            <person name="Kim W."/>
        </authorList>
    </citation>
    <scope>NUCLEOTIDE SEQUENCE [LARGE SCALE GENOMIC DNA]</scope>
    <source>
        <tissue evidence="2">Muscle</tissue>
    </source>
</reference>
<name>A0A5B7EL44_PORTR</name>
<sequence>MEKTKRMREIEKEKETGNTKKIRRKDTERKKIDAQSSNTQHKNPHNQTQQLPSIPPSNGEWGGPFLVPCHIHTRQAPAAISSSRNCPRHTQAQQNYACATVPFITVWSLVCGLPRLGHPRPAALEEVKGLRDAAEGYLRACCGGEAQVVERGRGARGEGRDGGVKERLRESMHVGGYRVGFEVVGDD</sequence>
<evidence type="ECO:0000313" key="2">
    <source>
        <dbReference type="EMBL" id="MPC35191.1"/>
    </source>
</evidence>
<proteinExistence type="predicted"/>
<feature type="compositionally biased region" description="Polar residues" evidence="1">
    <location>
        <begin position="34"/>
        <end position="52"/>
    </location>
</feature>
<comment type="caution">
    <text evidence="2">The sequence shown here is derived from an EMBL/GenBank/DDBJ whole genome shotgun (WGS) entry which is preliminary data.</text>
</comment>
<dbReference type="Proteomes" id="UP000324222">
    <property type="component" value="Unassembled WGS sequence"/>
</dbReference>
<feature type="compositionally biased region" description="Basic and acidic residues" evidence="1">
    <location>
        <begin position="1"/>
        <end position="18"/>
    </location>
</feature>
<dbReference type="AlphaFoldDB" id="A0A5B7EL44"/>
<evidence type="ECO:0000313" key="3">
    <source>
        <dbReference type="Proteomes" id="UP000324222"/>
    </source>
</evidence>
<evidence type="ECO:0000256" key="1">
    <source>
        <dbReference type="SAM" id="MobiDB-lite"/>
    </source>
</evidence>